<comment type="caution">
    <text evidence="9">The sequence shown here is derived from an EMBL/GenBank/DDBJ whole genome shotgun (WGS) entry which is preliminary data.</text>
</comment>
<evidence type="ECO:0000313" key="10">
    <source>
        <dbReference type="Proteomes" id="UP000019402"/>
    </source>
</evidence>
<keyword evidence="4" id="KW-1134">Transmembrane beta strand</keyword>
<dbReference type="PANTHER" id="PTHR30026:SF20">
    <property type="entry name" value="OUTER MEMBRANE PROTEIN TOLC"/>
    <property type="match status" value="1"/>
</dbReference>
<evidence type="ECO:0000256" key="1">
    <source>
        <dbReference type="ARBA" id="ARBA00004442"/>
    </source>
</evidence>
<reference evidence="9 10" key="1">
    <citation type="journal article" date="2014" name="Genome Announc.">
        <title>Draft Genome Sequence of Cytophaga fermentans JCM 21142T, a Facultative Anaerobe Isolated from Marine Mud.</title>
        <authorList>
            <person name="Starns D."/>
            <person name="Oshima K."/>
            <person name="Suda W."/>
            <person name="Iino T."/>
            <person name="Yuki M."/>
            <person name="Inoue J."/>
            <person name="Kitamura K."/>
            <person name="Iida T."/>
            <person name="Darby A."/>
            <person name="Hattori M."/>
            <person name="Ohkuma M."/>
        </authorList>
    </citation>
    <scope>NUCLEOTIDE SEQUENCE [LARGE SCALE GENOMIC DNA]</scope>
    <source>
        <strain evidence="9 10">JCM 21142</strain>
    </source>
</reference>
<keyword evidence="10" id="KW-1185">Reference proteome</keyword>
<sequence>MKKIQLTIFILSLGFISMAQENLSLADAINKALKNNYSIHISKANQQVAEINNSWGAAGRYPYINLSASSNNANDFNDSEDFTRTQLIGDAKINWTIFDGFAVKINKQRFVELEEQSHQNTAIMVEGTIQSVVLAYYDALLQKKKLETFNEVMSLSEDRYQKVQIQKDLGNAVTYDLLQAQNAYLSDRSDYLLQEVTLKNALRDLNYLMAEKDNPAYTLTEDFSAITINYKLTELQEQMTNNNKTLQNQYIHQRILENAVAAAKSNFSPTLAFQGGAQYSSTHTRYDISATTDYNATNIYGNFTLSFNLFSGGSKKRALQIAKIDEEVGVIALEDMQHDLKNNLANLYEMFLVRKELLNVAQENLAAAKLNLQISQDKFNSGAINSFNYRDVQNIYLQASQLQLEAIYNYIDTHTSLLRMTGAIVQEYE</sequence>
<dbReference type="EMBL" id="BAMD01000033">
    <property type="protein sequence ID" value="GAF03920.1"/>
    <property type="molecule type" value="Genomic_DNA"/>
</dbReference>
<dbReference type="STRING" id="869213.GCA_000517085_02218"/>
<dbReference type="GO" id="GO:0015288">
    <property type="term" value="F:porin activity"/>
    <property type="evidence" value="ECO:0007669"/>
    <property type="project" value="TreeGrafter"/>
</dbReference>
<evidence type="ECO:0000256" key="6">
    <source>
        <dbReference type="ARBA" id="ARBA00023136"/>
    </source>
</evidence>
<feature type="signal peptide" evidence="8">
    <location>
        <begin position="1"/>
        <end position="19"/>
    </location>
</feature>
<dbReference type="Gene3D" id="1.20.1600.10">
    <property type="entry name" value="Outer membrane efflux proteins (OEP)"/>
    <property type="match status" value="1"/>
</dbReference>
<dbReference type="AlphaFoldDB" id="W7XZ22"/>
<keyword evidence="6" id="KW-0472">Membrane</keyword>
<evidence type="ECO:0000256" key="8">
    <source>
        <dbReference type="SAM" id="SignalP"/>
    </source>
</evidence>
<dbReference type="OrthoDB" id="9771205at2"/>
<dbReference type="RefSeq" id="WP_027471861.1">
    <property type="nucleotide sequence ID" value="NZ_BAMD01000033.1"/>
</dbReference>
<evidence type="ECO:0000256" key="4">
    <source>
        <dbReference type="ARBA" id="ARBA00022452"/>
    </source>
</evidence>
<dbReference type="GO" id="GO:1990281">
    <property type="term" value="C:efflux pump complex"/>
    <property type="evidence" value="ECO:0007669"/>
    <property type="project" value="TreeGrafter"/>
</dbReference>
<evidence type="ECO:0000256" key="7">
    <source>
        <dbReference type="ARBA" id="ARBA00023237"/>
    </source>
</evidence>
<comment type="subcellular location">
    <subcellularLocation>
        <location evidence="1">Cell outer membrane</location>
    </subcellularLocation>
</comment>
<gene>
    <name evidence="9" type="ORF">JCM21142_72609</name>
</gene>
<comment type="similarity">
    <text evidence="2">Belongs to the outer membrane factor (OMF) (TC 1.B.17) family.</text>
</comment>
<dbReference type="GO" id="GO:0015562">
    <property type="term" value="F:efflux transmembrane transporter activity"/>
    <property type="evidence" value="ECO:0007669"/>
    <property type="project" value="InterPro"/>
</dbReference>
<keyword evidence="7" id="KW-0998">Cell outer membrane</keyword>
<dbReference type="SUPFAM" id="SSF56954">
    <property type="entry name" value="Outer membrane efflux proteins (OEP)"/>
    <property type="match status" value="1"/>
</dbReference>
<feature type="chain" id="PRO_5004903865" evidence="8">
    <location>
        <begin position="20"/>
        <end position="429"/>
    </location>
</feature>
<keyword evidence="5" id="KW-0812">Transmembrane</keyword>
<dbReference type="GO" id="GO:0009279">
    <property type="term" value="C:cell outer membrane"/>
    <property type="evidence" value="ECO:0007669"/>
    <property type="project" value="UniProtKB-SubCell"/>
</dbReference>
<name>W7XZ22_9BACT</name>
<dbReference type="Proteomes" id="UP000019402">
    <property type="component" value="Unassembled WGS sequence"/>
</dbReference>
<dbReference type="Pfam" id="PF02321">
    <property type="entry name" value="OEP"/>
    <property type="match status" value="2"/>
</dbReference>
<proteinExistence type="inferred from homology"/>
<protein>
    <submittedName>
        <fullName evidence="9">Outer membrane channel protein</fullName>
    </submittedName>
</protein>
<dbReference type="eggNOG" id="COG1538">
    <property type="taxonomic scope" value="Bacteria"/>
</dbReference>
<organism evidence="9 10">
    <name type="scientific">Saccharicrinis fermentans DSM 9555 = JCM 21142</name>
    <dbReference type="NCBI Taxonomy" id="869213"/>
    <lineage>
        <taxon>Bacteria</taxon>
        <taxon>Pseudomonadati</taxon>
        <taxon>Bacteroidota</taxon>
        <taxon>Bacteroidia</taxon>
        <taxon>Marinilabiliales</taxon>
        <taxon>Marinilabiliaceae</taxon>
        <taxon>Saccharicrinis</taxon>
    </lineage>
</organism>
<dbReference type="PANTHER" id="PTHR30026">
    <property type="entry name" value="OUTER MEMBRANE PROTEIN TOLC"/>
    <property type="match status" value="1"/>
</dbReference>
<keyword evidence="8" id="KW-0732">Signal</keyword>
<evidence type="ECO:0000256" key="5">
    <source>
        <dbReference type="ARBA" id="ARBA00022692"/>
    </source>
</evidence>
<dbReference type="InterPro" id="IPR051906">
    <property type="entry name" value="TolC-like"/>
</dbReference>
<keyword evidence="3" id="KW-0813">Transport</keyword>
<evidence type="ECO:0000256" key="2">
    <source>
        <dbReference type="ARBA" id="ARBA00007613"/>
    </source>
</evidence>
<evidence type="ECO:0000256" key="3">
    <source>
        <dbReference type="ARBA" id="ARBA00022448"/>
    </source>
</evidence>
<evidence type="ECO:0000313" key="9">
    <source>
        <dbReference type="EMBL" id="GAF03920.1"/>
    </source>
</evidence>
<dbReference type="InterPro" id="IPR003423">
    <property type="entry name" value="OMP_efflux"/>
</dbReference>
<accession>W7XZ22</accession>